<feature type="domain" description="CBS" evidence="3">
    <location>
        <begin position="149"/>
        <end position="209"/>
    </location>
</feature>
<dbReference type="PANTHER" id="PTHR21847:SF1">
    <property type="entry name" value="EF-HAND CALCIUM-BINDING DOMAIN-CONTAINING PROTEIN 10"/>
    <property type="match status" value="1"/>
</dbReference>
<protein>
    <recommendedName>
        <fullName evidence="3">CBS domain-containing protein</fullName>
    </recommendedName>
</protein>
<keyword evidence="5" id="KW-1185">Reference proteome</keyword>
<evidence type="ECO:0000313" key="5">
    <source>
        <dbReference type="Proteomes" id="UP000002009"/>
    </source>
</evidence>
<sequence>MPGPRARYHLERIRESVWDVVANGALKITYGELKKGLDENKDVSWVSPTAPDPGSQNVPPRDPNPTSADRSHQPPNDAQERTGLDGAKVRRAVTLECQAAGAGTFVDFDEFHELACRRGGPGDDGFVDPVLATQMYMETHKLVPLLESMTAAVMTAKPDDPAKFLEQKLRDHHFRGAPVLGYDEKDLDAVFTQFDIVRSGAITQEQCDKAIIAMTGHKAKPRTDPGAPVTKAEFMRLAREALDEYTA</sequence>
<dbReference type="STRING" id="296587.C1E8E6"/>
<proteinExistence type="predicted"/>
<accession>C1E8E6</accession>
<dbReference type="KEGG" id="mis:MICPUN_101019"/>
<keyword evidence="1" id="KW-0129">CBS domain</keyword>
<dbReference type="InterPro" id="IPR046342">
    <property type="entry name" value="CBS_dom_sf"/>
</dbReference>
<dbReference type="GeneID" id="8244168"/>
<dbReference type="CDD" id="cd22961">
    <property type="entry name" value="DD_TEX55-like"/>
    <property type="match status" value="1"/>
</dbReference>
<dbReference type="InParanoid" id="C1E8E6"/>
<dbReference type="InterPro" id="IPR000644">
    <property type="entry name" value="CBS_dom"/>
</dbReference>
<dbReference type="EMBL" id="CP001327">
    <property type="protein sequence ID" value="ACO64500.1"/>
    <property type="molecule type" value="Genomic_DNA"/>
</dbReference>
<evidence type="ECO:0000313" key="4">
    <source>
        <dbReference type="EMBL" id="ACO64500.1"/>
    </source>
</evidence>
<dbReference type="AlphaFoldDB" id="C1E8E6"/>
<organism evidence="4 5">
    <name type="scientific">Micromonas commoda (strain RCC299 / NOUM17 / CCMP2709)</name>
    <name type="common">Picoplanktonic green alga</name>
    <dbReference type="NCBI Taxonomy" id="296587"/>
    <lineage>
        <taxon>Eukaryota</taxon>
        <taxon>Viridiplantae</taxon>
        <taxon>Chlorophyta</taxon>
        <taxon>Mamiellophyceae</taxon>
        <taxon>Mamiellales</taxon>
        <taxon>Mamiellaceae</taxon>
        <taxon>Micromonas</taxon>
    </lineage>
</organism>
<evidence type="ECO:0000256" key="2">
    <source>
        <dbReference type="SAM" id="MobiDB-lite"/>
    </source>
</evidence>
<dbReference type="InterPro" id="IPR039879">
    <property type="entry name" value="EFC10"/>
</dbReference>
<feature type="compositionally biased region" description="Polar residues" evidence="2">
    <location>
        <begin position="54"/>
        <end position="76"/>
    </location>
</feature>
<dbReference type="RefSeq" id="XP_002503242.1">
    <property type="nucleotide sequence ID" value="XM_002503196.1"/>
</dbReference>
<dbReference type="OrthoDB" id="10260455at2759"/>
<dbReference type="Proteomes" id="UP000002009">
    <property type="component" value="Chromosome 6"/>
</dbReference>
<reference evidence="4 5" key="1">
    <citation type="journal article" date="2009" name="Science">
        <title>Green evolution and dynamic adaptations revealed by genomes of the marine picoeukaryotes Micromonas.</title>
        <authorList>
            <person name="Worden A.Z."/>
            <person name="Lee J.H."/>
            <person name="Mock T."/>
            <person name="Rouze P."/>
            <person name="Simmons M.P."/>
            <person name="Aerts A.L."/>
            <person name="Allen A.E."/>
            <person name="Cuvelier M.L."/>
            <person name="Derelle E."/>
            <person name="Everett M.V."/>
            <person name="Foulon E."/>
            <person name="Grimwood J."/>
            <person name="Gundlach H."/>
            <person name="Henrissat B."/>
            <person name="Napoli C."/>
            <person name="McDonald S.M."/>
            <person name="Parker M.S."/>
            <person name="Rombauts S."/>
            <person name="Salamov A."/>
            <person name="Von Dassow P."/>
            <person name="Badger J.H."/>
            <person name="Coutinho P.M."/>
            <person name="Demir E."/>
            <person name="Dubchak I."/>
            <person name="Gentemann C."/>
            <person name="Eikrem W."/>
            <person name="Gready J.E."/>
            <person name="John U."/>
            <person name="Lanier W."/>
            <person name="Lindquist E.A."/>
            <person name="Lucas S."/>
            <person name="Mayer K.F."/>
            <person name="Moreau H."/>
            <person name="Not F."/>
            <person name="Otillar R."/>
            <person name="Panaud O."/>
            <person name="Pangilinan J."/>
            <person name="Paulsen I."/>
            <person name="Piegu B."/>
            <person name="Poliakov A."/>
            <person name="Robbens S."/>
            <person name="Schmutz J."/>
            <person name="Toulza E."/>
            <person name="Wyss T."/>
            <person name="Zelensky A."/>
            <person name="Zhou K."/>
            <person name="Armbrust E.V."/>
            <person name="Bhattacharya D."/>
            <person name="Goodenough U.W."/>
            <person name="Van de Peer Y."/>
            <person name="Grigoriev I.V."/>
        </authorList>
    </citation>
    <scope>NUCLEOTIDE SEQUENCE [LARGE SCALE GENOMIC DNA]</scope>
    <source>
        <strain evidence="5">RCC299 / NOUM17</strain>
    </source>
</reference>
<evidence type="ECO:0000256" key="1">
    <source>
        <dbReference type="PROSITE-ProRule" id="PRU00703"/>
    </source>
</evidence>
<name>C1E8E6_MICCC</name>
<evidence type="ECO:0000259" key="3">
    <source>
        <dbReference type="PROSITE" id="PS51371"/>
    </source>
</evidence>
<feature type="region of interest" description="Disordered" evidence="2">
    <location>
        <begin position="42"/>
        <end position="86"/>
    </location>
</feature>
<dbReference type="Gene3D" id="3.10.580.10">
    <property type="entry name" value="CBS-domain"/>
    <property type="match status" value="1"/>
</dbReference>
<gene>
    <name evidence="4" type="ORF">MICPUN_101019</name>
</gene>
<dbReference type="PANTHER" id="PTHR21847">
    <property type="entry name" value="EF-HAND CALCIUM-BINDING DOMAIN-CONTAINING PROTEIN 10"/>
    <property type="match status" value="1"/>
</dbReference>
<dbReference type="PROSITE" id="PS51371">
    <property type="entry name" value="CBS"/>
    <property type="match status" value="1"/>
</dbReference>
<dbReference type="OMA" id="RIRESVW"/>